<dbReference type="Gene3D" id="3.90.1690.10">
    <property type="entry name" value="phage-related protein like domain"/>
    <property type="match status" value="1"/>
</dbReference>
<dbReference type="InterPro" id="IPR005564">
    <property type="entry name" value="Major_capsid_GpE"/>
</dbReference>
<dbReference type="RefSeq" id="WP_224033340.1">
    <property type="nucleotide sequence ID" value="NZ_AP024849.1"/>
</dbReference>
<dbReference type="Pfam" id="PF03864">
    <property type="entry name" value="Phage_cap_E"/>
    <property type="match status" value="1"/>
</dbReference>
<dbReference type="EMBL" id="AP024849">
    <property type="protein sequence ID" value="BCZ46945.1"/>
    <property type="molecule type" value="Genomic_DNA"/>
</dbReference>
<dbReference type="InterPro" id="IPR053738">
    <property type="entry name" value="Lambda_capsid_assembly"/>
</dbReference>
<protein>
    <submittedName>
        <fullName evidence="1">Phage capsid protein</fullName>
    </submittedName>
</protein>
<evidence type="ECO:0000313" key="2">
    <source>
        <dbReference type="Proteomes" id="UP000824633"/>
    </source>
</evidence>
<gene>
    <name evidence="1" type="ORF">psyc5s11_30120</name>
</gene>
<reference evidence="2" key="1">
    <citation type="submission" date="2021-07" db="EMBL/GenBank/DDBJ databases">
        <title>Complete genome sequencing of a Clostridium isolate.</title>
        <authorList>
            <person name="Ueki A."/>
            <person name="Tonouchi A."/>
        </authorList>
    </citation>
    <scope>NUCLEOTIDE SEQUENCE [LARGE SCALE GENOMIC DNA]</scope>
    <source>
        <strain evidence="2">C5S11</strain>
    </source>
</reference>
<name>A0ABM7T4P3_9CLOT</name>
<organism evidence="1 2">
    <name type="scientific">Clostridium gelidum</name>
    <dbReference type="NCBI Taxonomy" id="704125"/>
    <lineage>
        <taxon>Bacteria</taxon>
        <taxon>Bacillati</taxon>
        <taxon>Bacillota</taxon>
        <taxon>Clostridia</taxon>
        <taxon>Eubacteriales</taxon>
        <taxon>Clostridiaceae</taxon>
        <taxon>Clostridium</taxon>
    </lineage>
</organism>
<proteinExistence type="predicted"/>
<evidence type="ECO:0000313" key="1">
    <source>
        <dbReference type="EMBL" id="BCZ46945.1"/>
    </source>
</evidence>
<accession>A0ABM7T4P3</accession>
<keyword evidence="2" id="KW-1185">Reference proteome</keyword>
<dbReference type="Proteomes" id="UP000824633">
    <property type="component" value="Chromosome"/>
</dbReference>
<sequence>MIDLKDYVNPVKIAMYVKQLPVEDTLDKTLFPNKKVDGTEFEMAKGAKKKAIALRQSAFDTRAKLRSLNAKVDTNTKEIPFFKEGITVNEKDKRKLMDLKAAGSDDRANFVLNEIYKGHAELVEAAEIVAKGMRAQVIQNGTIVYSSNPADGNVIVDYGVPSNHKITLTGTDKWTDPSADIYDDIVAYKKILTDEHYAAPNTMLMTEVTFMNTIMKNTTITNDIKNSNLNTTRILAESDYLTFLKERLKMSVVFEETVTYCPYKGASEVPYYDDYKVTFINSTNLGDTLYGVTPEEYDLSTRNNKYPTVIYDNRIAISTEEIFDPCTTNTKVSVMPIVSFDKADEVFFATVG</sequence>